<dbReference type="Gene3D" id="1.10.30.50">
    <property type="match status" value="1"/>
</dbReference>
<sequence>MSLKALRSTFGPNCHWCGLPMDFDEPHGRPESATIEHLLDATLGGVRQQKHRRLAHAVCNHTRNELRMRAEREFESWLAARRDSAGKPWLISRQLSEIKTTRMH</sequence>
<comment type="caution">
    <text evidence="1">The sequence shown here is derived from an EMBL/GenBank/DDBJ whole genome shotgun (WGS) entry which is preliminary data.</text>
</comment>
<dbReference type="EMBL" id="JAUSRR010000004">
    <property type="protein sequence ID" value="MDP9923788.1"/>
    <property type="molecule type" value="Genomic_DNA"/>
</dbReference>
<evidence type="ECO:0000313" key="1">
    <source>
        <dbReference type="EMBL" id="MDP9923788.1"/>
    </source>
</evidence>
<accession>A0AAW8DW51</accession>
<organism evidence="1 2">
    <name type="scientific">Variovorax boronicumulans</name>
    <dbReference type="NCBI Taxonomy" id="436515"/>
    <lineage>
        <taxon>Bacteria</taxon>
        <taxon>Pseudomonadati</taxon>
        <taxon>Pseudomonadota</taxon>
        <taxon>Betaproteobacteria</taxon>
        <taxon>Burkholderiales</taxon>
        <taxon>Comamonadaceae</taxon>
        <taxon>Variovorax</taxon>
    </lineage>
</organism>
<name>A0AAW8DW51_9BURK</name>
<dbReference type="RefSeq" id="WP_307637024.1">
    <property type="nucleotide sequence ID" value="NZ_JAUSRR010000004.1"/>
</dbReference>
<evidence type="ECO:0000313" key="2">
    <source>
        <dbReference type="Proteomes" id="UP001244295"/>
    </source>
</evidence>
<gene>
    <name evidence="1" type="ORF">J2W25_002811</name>
</gene>
<evidence type="ECO:0008006" key="3">
    <source>
        <dbReference type="Google" id="ProtNLM"/>
    </source>
</evidence>
<protein>
    <recommendedName>
        <fullName evidence="3">HNH endonuclease</fullName>
    </recommendedName>
</protein>
<dbReference type="AlphaFoldDB" id="A0AAW8DW51"/>
<dbReference type="Proteomes" id="UP001244295">
    <property type="component" value="Unassembled WGS sequence"/>
</dbReference>
<proteinExistence type="predicted"/>
<reference evidence="1" key="1">
    <citation type="submission" date="2023-07" db="EMBL/GenBank/DDBJ databases">
        <title>Sorghum-associated microbial communities from plants grown in Nebraska, USA.</title>
        <authorList>
            <person name="Schachtman D."/>
        </authorList>
    </citation>
    <scope>NUCLEOTIDE SEQUENCE</scope>
    <source>
        <strain evidence="1">DS2795</strain>
    </source>
</reference>